<evidence type="ECO:0000313" key="2">
    <source>
        <dbReference type="EMBL" id="KRT90694.1"/>
    </source>
</evidence>
<reference evidence="2 4" key="1">
    <citation type="journal article" date="2015" name="Int. J. Syst. Evol. Microbiol.">
        <title>Bacillus glycinifermentans sp. nov., isolated from fermented soybean paste.</title>
        <authorList>
            <person name="Kim S.J."/>
            <person name="Dunlap C.A."/>
            <person name="Kwon S.W."/>
            <person name="Rooney A.P."/>
        </authorList>
    </citation>
    <scope>NUCLEOTIDE SEQUENCE [LARGE SCALE GENOMIC DNA]</scope>
    <source>
        <strain evidence="2 4">GO-13</strain>
    </source>
</reference>
<dbReference type="Proteomes" id="UP001341297">
    <property type="component" value="Unassembled WGS sequence"/>
</dbReference>
<evidence type="ECO:0000313" key="3">
    <source>
        <dbReference type="EMBL" id="MEC0486717.1"/>
    </source>
</evidence>
<sequence length="107" mass="12299">MAVPTAKKIREYLGDRYKESDEELIELYVDTHKFYRRLKKEVAENPLMMRHTNKAGAENLVKNPLAIELTKTVTTLNNLLKSLDLTPAQRKELNAGGGENDDDYDEF</sequence>
<organism evidence="2 4">
    <name type="scientific">Bacillus glycinifermentans</name>
    <dbReference type="NCBI Taxonomy" id="1664069"/>
    <lineage>
        <taxon>Bacteria</taxon>
        <taxon>Bacillati</taxon>
        <taxon>Bacillota</taxon>
        <taxon>Bacilli</taxon>
        <taxon>Bacillales</taxon>
        <taxon>Bacillaceae</taxon>
        <taxon>Bacillus</taxon>
    </lineage>
</organism>
<protein>
    <submittedName>
        <fullName evidence="2 3">Terminase</fullName>
    </submittedName>
</protein>
<proteinExistence type="predicted"/>
<evidence type="ECO:0000313" key="4">
    <source>
        <dbReference type="Proteomes" id="UP000036168"/>
    </source>
</evidence>
<accession>A0A0T6BKW8</accession>
<feature type="region of interest" description="Disordered" evidence="1">
    <location>
        <begin position="88"/>
        <end position="107"/>
    </location>
</feature>
<dbReference type="RefSeq" id="WP_026699327.1">
    <property type="nucleotide sequence ID" value="NZ_CP023481.1"/>
</dbReference>
<dbReference type="Proteomes" id="UP000036168">
    <property type="component" value="Unassembled WGS sequence"/>
</dbReference>
<name>A0A0T6BKW8_9BACI</name>
<gene>
    <name evidence="2" type="ORF">AB447_224100</name>
    <name evidence="3" type="ORF">P8828_18210</name>
</gene>
<keyword evidence="5" id="KW-1185">Reference proteome</keyword>
<dbReference type="Pfam" id="PF05119">
    <property type="entry name" value="Terminase_4"/>
    <property type="match status" value="1"/>
</dbReference>
<dbReference type="InterPro" id="IPR006448">
    <property type="entry name" value="Phage_term_ssu_P27"/>
</dbReference>
<comment type="caution">
    <text evidence="2">The sequence shown here is derived from an EMBL/GenBank/DDBJ whole genome shotgun (WGS) entry which is preliminary data.</text>
</comment>
<evidence type="ECO:0000313" key="5">
    <source>
        <dbReference type="Proteomes" id="UP001341297"/>
    </source>
</evidence>
<evidence type="ECO:0000256" key="1">
    <source>
        <dbReference type="SAM" id="MobiDB-lite"/>
    </source>
</evidence>
<reference evidence="3 5" key="3">
    <citation type="submission" date="2023-03" db="EMBL/GenBank/DDBJ databases">
        <title>Agriculturally important microbes genome sequencing.</title>
        <authorList>
            <person name="Dunlap C."/>
        </authorList>
    </citation>
    <scope>NUCLEOTIDE SEQUENCE [LARGE SCALE GENOMIC DNA]</scope>
    <source>
        <strain evidence="3 5">CBP-3203</strain>
    </source>
</reference>
<reference evidence="2" key="2">
    <citation type="submission" date="2015-10" db="EMBL/GenBank/DDBJ databases">
        <authorList>
            <person name="Gilbert D.G."/>
        </authorList>
    </citation>
    <scope>NUCLEOTIDE SEQUENCE</scope>
    <source>
        <strain evidence="2">GO-13</strain>
    </source>
</reference>
<dbReference type="EMBL" id="JARRTL010000022">
    <property type="protein sequence ID" value="MEC0486717.1"/>
    <property type="molecule type" value="Genomic_DNA"/>
</dbReference>
<dbReference type="EMBL" id="LECW02000043">
    <property type="protein sequence ID" value="KRT90694.1"/>
    <property type="molecule type" value="Genomic_DNA"/>
</dbReference>
<dbReference type="OrthoDB" id="1701795at2"/>
<dbReference type="AlphaFoldDB" id="A0A0T6BKW8"/>